<dbReference type="Proteomes" id="UP000464669">
    <property type="component" value="Segment"/>
</dbReference>
<sequence length="240" mass="27528">MNFESSIIFTEGPLQVTLKGLYPTKGKKREKLIIDHVGHPVIEWSVEGEGLEPISSRQTVIRALGVCANDMFNGFPECHKDYKRSWHMLIQKLGKRSYASTLQAELDRYRSEMKPSYHSEPTFKVRERDAVITLFKPDTGDDEFKLSFKVSKPSHYSVHGNIAIRCNGVIRRITYARDFGVDNIPYLLNQIKEWLDIAAESHRLDKSRVNIMLNNIEGYLNKKEPAINYLLSNLNAGNNL</sequence>
<evidence type="ECO:0000313" key="2">
    <source>
        <dbReference type="Proteomes" id="UP000464669"/>
    </source>
</evidence>
<reference evidence="1 2" key="1">
    <citation type="submission" date="2019-11" db="EMBL/GenBank/DDBJ databases">
        <authorList>
            <person name="Lewis R."/>
            <person name="Clooney A.G."/>
            <person name="Stockdale S.R."/>
            <person name="Buttimer C."/>
            <person name="Draper L.A."/>
            <person name="Ross R.P."/>
            <person name="Hill C."/>
        </authorList>
    </citation>
    <scope>NUCLEOTIDE SEQUENCE [LARGE SCALE GENOMIC DNA]</scope>
</reference>
<protein>
    <submittedName>
        <fullName evidence="1">Uncharacterized protein</fullName>
    </submittedName>
</protein>
<accession>A0A6B7ZES0</accession>
<proteinExistence type="predicted"/>
<name>A0A6B7ZES0_9CAUD</name>
<gene>
    <name evidence="1" type="ORF">N1M2_124</name>
</gene>
<dbReference type="EMBL" id="MN642089">
    <property type="protein sequence ID" value="QGH71987.1"/>
    <property type="molecule type" value="Genomic_DNA"/>
</dbReference>
<evidence type="ECO:0000313" key="1">
    <source>
        <dbReference type="EMBL" id="QGH71987.1"/>
    </source>
</evidence>
<organism evidence="1 2">
    <name type="scientific">Klebsiella phage N1M2</name>
    <dbReference type="NCBI Taxonomy" id="2664939"/>
    <lineage>
        <taxon>Viruses</taxon>
        <taxon>Duplodnaviria</taxon>
        <taxon>Heunggongvirae</taxon>
        <taxon>Uroviricota</taxon>
        <taxon>Caudoviricetes</taxon>
        <taxon>Chimalliviridae</taxon>
        <taxon>Nimduovirus</taxon>
        <taxon>Nimduovirus N1M2</taxon>
    </lineage>
</organism>
<keyword evidence="2" id="KW-1185">Reference proteome</keyword>